<dbReference type="Pfam" id="PF16916">
    <property type="entry name" value="ZT_dimer"/>
    <property type="match status" value="1"/>
</dbReference>
<organism evidence="11 12">
    <name type="scientific">Geranomyces variabilis</name>
    <dbReference type="NCBI Taxonomy" id="109894"/>
    <lineage>
        <taxon>Eukaryota</taxon>
        <taxon>Fungi</taxon>
        <taxon>Fungi incertae sedis</taxon>
        <taxon>Chytridiomycota</taxon>
        <taxon>Chytridiomycota incertae sedis</taxon>
        <taxon>Chytridiomycetes</taxon>
        <taxon>Spizellomycetales</taxon>
        <taxon>Powellomycetaceae</taxon>
        <taxon>Geranomyces</taxon>
    </lineage>
</organism>
<protein>
    <recommendedName>
        <fullName evidence="13">Cation efflux protein cytoplasmic domain-containing protein</fullName>
    </recommendedName>
</protein>
<keyword evidence="4 8" id="KW-1133">Transmembrane helix</keyword>
<evidence type="ECO:0000256" key="5">
    <source>
        <dbReference type="ARBA" id="ARBA00023065"/>
    </source>
</evidence>
<dbReference type="InterPro" id="IPR002524">
    <property type="entry name" value="Cation_efflux"/>
</dbReference>
<dbReference type="GO" id="GO:0098771">
    <property type="term" value="P:inorganic ion homeostasis"/>
    <property type="evidence" value="ECO:0007669"/>
    <property type="project" value="UniProtKB-ARBA"/>
</dbReference>
<keyword evidence="2" id="KW-0813">Transport</keyword>
<dbReference type="GO" id="GO:0016020">
    <property type="term" value="C:membrane"/>
    <property type="evidence" value="ECO:0007669"/>
    <property type="project" value="InterPro"/>
</dbReference>
<feature type="transmembrane region" description="Helical" evidence="8">
    <location>
        <begin position="140"/>
        <end position="162"/>
    </location>
</feature>
<keyword evidence="6 8" id="KW-0472">Membrane</keyword>
<comment type="caution">
    <text evidence="11">The sequence shown here is derived from an EMBL/GenBank/DDBJ whole genome shotgun (WGS) entry which is preliminary data.</text>
</comment>
<evidence type="ECO:0000313" key="12">
    <source>
        <dbReference type="Proteomes" id="UP001212152"/>
    </source>
</evidence>
<dbReference type="InterPro" id="IPR027470">
    <property type="entry name" value="Cation_efflux_CTD"/>
</dbReference>
<dbReference type="SUPFAM" id="SSF161111">
    <property type="entry name" value="Cation efflux protein transmembrane domain-like"/>
    <property type="match status" value="1"/>
</dbReference>
<evidence type="ECO:0000256" key="1">
    <source>
        <dbReference type="ARBA" id="ARBA00004127"/>
    </source>
</evidence>
<dbReference type="PANTHER" id="PTHR43840:SF13">
    <property type="entry name" value="CATION EFFLUX PROTEIN CYTOPLASMIC DOMAIN-CONTAINING PROTEIN"/>
    <property type="match status" value="1"/>
</dbReference>
<dbReference type="Gene3D" id="1.20.1510.10">
    <property type="entry name" value="Cation efflux protein transmembrane domain"/>
    <property type="match status" value="1"/>
</dbReference>
<dbReference type="Proteomes" id="UP001212152">
    <property type="component" value="Unassembled WGS sequence"/>
</dbReference>
<dbReference type="FunFam" id="3.30.70.1350:FF:000001">
    <property type="entry name" value="Metal tolerance protein 11"/>
    <property type="match status" value="1"/>
</dbReference>
<keyword evidence="12" id="KW-1185">Reference proteome</keyword>
<evidence type="ECO:0000256" key="3">
    <source>
        <dbReference type="ARBA" id="ARBA00022692"/>
    </source>
</evidence>
<feature type="compositionally biased region" description="Polar residues" evidence="7">
    <location>
        <begin position="1"/>
        <end position="11"/>
    </location>
</feature>
<keyword evidence="3 8" id="KW-0812">Transmembrane</keyword>
<dbReference type="Gene3D" id="3.30.70.1350">
    <property type="entry name" value="Cation efflux protein, cytoplasmic domain"/>
    <property type="match status" value="1"/>
</dbReference>
<dbReference type="GO" id="GO:0008324">
    <property type="term" value="F:monoatomic cation transmembrane transporter activity"/>
    <property type="evidence" value="ECO:0007669"/>
    <property type="project" value="InterPro"/>
</dbReference>
<feature type="transmembrane region" description="Helical" evidence="8">
    <location>
        <begin position="168"/>
        <end position="188"/>
    </location>
</feature>
<dbReference type="AlphaFoldDB" id="A0AAD5TCT5"/>
<evidence type="ECO:0000313" key="11">
    <source>
        <dbReference type="EMBL" id="KAJ3171390.1"/>
    </source>
</evidence>
<feature type="compositionally biased region" description="Low complexity" evidence="7">
    <location>
        <begin position="36"/>
        <end position="55"/>
    </location>
</feature>
<dbReference type="InterPro" id="IPR036837">
    <property type="entry name" value="Cation_efflux_CTD_sf"/>
</dbReference>
<reference evidence="11" key="1">
    <citation type="submission" date="2020-05" db="EMBL/GenBank/DDBJ databases">
        <title>Phylogenomic resolution of chytrid fungi.</title>
        <authorList>
            <person name="Stajich J.E."/>
            <person name="Amses K."/>
            <person name="Simmons R."/>
            <person name="Seto K."/>
            <person name="Myers J."/>
            <person name="Bonds A."/>
            <person name="Quandt C.A."/>
            <person name="Barry K."/>
            <person name="Liu P."/>
            <person name="Grigoriev I."/>
            <person name="Longcore J.E."/>
            <person name="James T.Y."/>
        </authorList>
    </citation>
    <scope>NUCLEOTIDE SEQUENCE</scope>
    <source>
        <strain evidence="11">JEL0379</strain>
    </source>
</reference>
<keyword evidence="5" id="KW-0406">Ion transport</keyword>
<accession>A0AAD5TCT5</accession>
<evidence type="ECO:0000259" key="9">
    <source>
        <dbReference type="Pfam" id="PF01545"/>
    </source>
</evidence>
<dbReference type="FunFam" id="1.20.1510.10:FF:000005">
    <property type="entry name" value="Putative Cation diffusion facilitator 1"/>
    <property type="match status" value="1"/>
</dbReference>
<evidence type="ECO:0000256" key="4">
    <source>
        <dbReference type="ARBA" id="ARBA00022989"/>
    </source>
</evidence>
<dbReference type="InterPro" id="IPR050291">
    <property type="entry name" value="CDF_Transporter"/>
</dbReference>
<dbReference type="GO" id="GO:0030003">
    <property type="term" value="P:intracellular monoatomic cation homeostasis"/>
    <property type="evidence" value="ECO:0007669"/>
    <property type="project" value="UniProtKB-ARBA"/>
</dbReference>
<dbReference type="EMBL" id="JADGJQ010000086">
    <property type="protein sequence ID" value="KAJ3171390.1"/>
    <property type="molecule type" value="Genomic_DNA"/>
</dbReference>
<evidence type="ECO:0000256" key="8">
    <source>
        <dbReference type="SAM" id="Phobius"/>
    </source>
</evidence>
<feature type="transmembrane region" description="Helical" evidence="8">
    <location>
        <begin position="209"/>
        <end position="228"/>
    </location>
</feature>
<dbReference type="Pfam" id="PF01545">
    <property type="entry name" value="Cation_efflux"/>
    <property type="match status" value="1"/>
</dbReference>
<proteinExistence type="predicted"/>
<evidence type="ECO:0000259" key="10">
    <source>
        <dbReference type="Pfam" id="PF16916"/>
    </source>
</evidence>
<dbReference type="SUPFAM" id="SSF160240">
    <property type="entry name" value="Cation efflux protein cytoplasmic domain-like"/>
    <property type="match status" value="1"/>
</dbReference>
<name>A0AAD5TCT5_9FUNG</name>
<evidence type="ECO:0000256" key="2">
    <source>
        <dbReference type="ARBA" id="ARBA00022448"/>
    </source>
</evidence>
<sequence>MPQPTSVQHSVLESMPAATTTTMPPPSPSLSYRGQASSASAAAAAGPSSSASPRPASLQVEIFDMENVESPTSTTSLLADPLHLAQRKLSKPEVAALAKKNRKLSEFYERQNDLIDTLLRPPAELEDEDGEEHRLVKLKIAIYGSLVANICLFGLQLIAAVVSGSLALFATTADAFMDLASSLVLIYATRAARGQNAIKYPTGKTRVETAGILVFSIMMGTLSIQLMIEGARTLIGGDHNIDLSPISIGLVAAAIGVKLLLFLYCVTLSQYPSAKILAQDHRNDVFLNAVGITLSILGSKFKWYLDPIGAIVIALLILRSWAGTALEHIQYIVGKTADPSFLQRVTYIAVTHDPRVLQVDTCRAYHAGHHFFVEVDIVLPPDMIVCEAHDIAEALQNKLETLPNVERAFVHIDYETSHAPEHRKAR</sequence>
<evidence type="ECO:0000256" key="7">
    <source>
        <dbReference type="SAM" id="MobiDB-lite"/>
    </source>
</evidence>
<dbReference type="PANTHER" id="PTHR43840">
    <property type="entry name" value="MITOCHONDRIAL METAL TRANSPORTER 1-RELATED"/>
    <property type="match status" value="1"/>
</dbReference>
<comment type="subcellular location">
    <subcellularLocation>
        <location evidence="1">Endomembrane system</location>
        <topology evidence="1">Multi-pass membrane protein</topology>
    </subcellularLocation>
</comment>
<feature type="transmembrane region" description="Helical" evidence="8">
    <location>
        <begin position="248"/>
        <end position="266"/>
    </location>
</feature>
<dbReference type="InterPro" id="IPR027469">
    <property type="entry name" value="Cation_efflux_TMD_sf"/>
</dbReference>
<evidence type="ECO:0008006" key="13">
    <source>
        <dbReference type="Google" id="ProtNLM"/>
    </source>
</evidence>
<dbReference type="InterPro" id="IPR058533">
    <property type="entry name" value="Cation_efflux_TM"/>
</dbReference>
<evidence type="ECO:0000256" key="6">
    <source>
        <dbReference type="ARBA" id="ARBA00023136"/>
    </source>
</evidence>
<dbReference type="NCBIfam" id="TIGR01297">
    <property type="entry name" value="CDF"/>
    <property type="match status" value="1"/>
</dbReference>
<dbReference type="GO" id="GO:0012505">
    <property type="term" value="C:endomembrane system"/>
    <property type="evidence" value="ECO:0007669"/>
    <property type="project" value="UniProtKB-SubCell"/>
</dbReference>
<feature type="domain" description="Cation efflux protein cytoplasmic" evidence="10">
    <location>
        <begin position="342"/>
        <end position="413"/>
    </location>
</feature>
<feature type="region of interest" description="Disordered" evidence="7">
    <location>
        <begin position="1"/>
        <end position="55"/>
    </location>
</feature>
<gene>
    <name evidence="11" type="ORF">HDU87_008348</name>
</gene>
<feature type="domain" description="Cation efflux protein transmembrane" evidence="9">
    <location>
        <begin position="145"/>
        <end position="332"/>
    </location>
</feature>